<dbReference type="KEGG" id="hcz:G9Q37_04265"/>
<dbReference type="GO" id="GO:0140098">
    <property type="term" value="F:catalytic activity, acting on RNA"/>
    <property type="evidence" value="ECO:0007669"/>
    <property type="project" value="UniProtKB-ARBA"/>
</dbReference>
<dbReference type="InterPro" id="IPR006145">
    <property type="entry name" value="PsdUridine_synth_RsuA/RluA"/>
</dbReference>
<dbReference type="GO" id="GO:0003723">
    <property type="term" value="F:RNA binding"/>
    <property type="evidence" value="ECO:0007669"/>
    <property type="project" value="InterPro"/>
</dbReference>
<keyword evidence="3" id="KW-1185">Reference proteome</keyword>
<dbReference type="PANTHER" id="PTHR21600:SF84">
    <property type="entry name" value="PSEUDOURIDINE SYNTHASE RSUA_RLUA-LIKE DOMAIN-CONTAINING PROTEIN"/>
    <property type="match status" value="1"/>
</dbReference>
<evidence type="ECO:0000313" key="3">
    <source>
        <dbReference type="Proteomes" id="UP000503162"/>
    </source>
</evidence>
<evidence type="ECO:0000313" key="2">
    <source>
        <dbReference type="EMBL" id="QIM51403.1"/>
    </source>
</evidence>
<reference evidence="2 3" key="1">
    <citation type="submission" date="2020-03" db="EMBL/GenBank/DDBJ databases">
        <title>Hydrogenophaga sp. nov. isolated from cyanobacterial mat.</title>
        <authorList>
            <person name="Thorat V."/>
            <person name="Kirdat K."/>
            <person name="Tiwarekar B."/>
            <person name="Costa E.D."/>
            <person name="Yadav A."/>
        </authorList>
    </citation>
    <scope>NUCLEOTIDE SEQUENCE [LARGE SCALE GENOMIC DNA]</scope>
    <source>
        <strain evidence="2 3">BA0156</strain>
    </source>
</reference>
<dbReference type="Pfam" id="PF00849">
    <property type="entry name" value="PseudoU_synth_2"/>
    <property type="match status" value="1"/>
</dbReference>
<dbReference type="GO" id="GO:0000455">
    <property type="term" value="P:enzyme-directed rRNA pseudouridine synthesis"/>
    <property type="evidence" value="ECO:0007669"/>
    <property type="project" value="TreeGrafter"/>
</dbReference>
<dbReference type="Proteomes" id="UP000503162">
    <property type="component" value="Chromosome"/>
</dbReference>
<dbReference type="SUPFAM" id="SSF55120">
    <property type="entry name" value="Pseudouridine synthase"/>
    <property type="match status" value="1"/>
</dbReference>
<name>A0A6G8IE38_9BURK</name>
<feature type="domain" description="Pseudouridine synthase RsuA/RluA-like" evidence="1">
    <location>
        <begin position="103"/>
        <end position="250"/>
    </location>
</feature>
<protein>
    <submittedName>
        <fullName evidence="2">Pseudouridine synthase</fullName>
    </submittedName>
</protein>
<sequence>MAHRPKNPLIPTREGLSPSCVAIPFAKPVPWGSVLQFLSERLPVVAPLAWAQRLAQGDVLDDEGRPVAADAPCVPGARLYYWREIEGEAAIPFEERIVFQDEHLLVADKPHFMPVTPTGRYVRHSLMVRLKRRTGIDTLNPIHRIDRETAGLVVFNLRPQDRNAYHALFRDRQVHKRYEAIAPHDPAQAFPQTRRSRIEEDVEAFFRMVETEGEANSETRIERLEVRGDWARYALEPLTGKRHQLRVHLDALGLPIAGDRFYPRVRRGPDEAEDFAEPLRLLAQGIAFTDPVTGQARRFQSRLGLDWPAPAASDAD</sequence>
<gene>
    <name evidence="2" type="ORF">G9Q37_04265</name>
</gene>
<dbReference type="InterPro" id="IPR020103">
    <property type="entry name" value="PsdUridine_synth_cat_dom_sf"/>
</dbReference>
<dbReference type="PANTHER" id="PTHR21600">
    <property type="entry name" value="MITOCHONDRIAL RNA PSEUDOURIDINE SYNTHASE"/>
    <property type="match status" value="1"/>
</dbReference>
<dbReference type="EMBL" id="CP049989">
    <property type="protein sequence ID" value="QIM51403.1"/>
    <property type="molecule type" value="Genomic_DNA"/>
</dbReference>
<dbReference type="InterPro" id="IPR050188">
    <property type="entry name" value="RluA_PseudoU_synthase"/>
</dbReference>
<organism evidence="2 3">
    <name type="scientific">Hydrogenophaga crocea</name>
    <dbReference type="NCBI Taxonomy" id="2716225"/>
    <lineage>
        <taxon>Bacteria</taxon>
        <taxon>Pseudomonadati</taxon>
        <taxon>Pseudomonadota</taxon>
        <taxon>Betaproteobacteria</taxon>
        <taxon>Burkholderiales</taxon>
        <taxon>Comamonadaceae</taxon>
        <taxon>Hydrogenophaga</taxon>
    </lineage>
</organism>
<dbReference type="RefSeq" id="WP_166225036.1">
    <property type="nucleotide sequence ID" value="NZ_CP049989.1"/>
</dbReference>
<accession>A0A6G8IE38</accession>
<dbReference type="AlphaFoldDB" id="A0A6G8IE38"/>
<evidence type="ECO:0000259" key="1">
    <source>
        <dbReference type="Pfam" id="PF00849"/>
    </source>
</evidence>
<dbReference type="GO" id="GO:0009982">
    <property type="term" value="F:pseudouridine synthase activity"/>
    <property type="evidence" value="ECO:0007669"/>
    <property type="project" value="InterPro"/>
</dbReference>
<dbReference type="Gene3D" id="3.30.2350.10">
    <property type="entry name" value="Pseudouridine synthase"/>
    <property type="match status" value="1"/>
</dbReference>
<proteinExistence type="predicted"/>